<feature type="region of interest" description="Disordered" evidence="1">
    <location>
        <begin position="109"/>
        <end position="138"/>
    </location>
</feature>
<organism evidence="2 3">
    <name type="scientific">Quercus suber</name>
    <name type="common">Cork oak</name>
    <dbReference type="NCBI Taxonomy" id="58331"/>
    <lineage>
        <taxon>Eukaryota</taxon>
        <taxon>Viridiplantae</taxon>
        <taxon>Streptophyta</taxon>
        <taxon>Embryophyta</taxon>
        <taxon>Tracheophyta</taxon>
        <taxon>Spermatophyta</taxon>
        <taxon>Magnoliopsida</taxon>
        <taxon>eudicotyledons</taxon>
        <taxon>Gunneridae</taxon>
        <taxon>Pentapetalae</taxon>
        <taxon>rosids</taxon>
        <taxon>fabids</taxon>
        <taxon>Fagales</taxon>
        <taxon>Fagaceae</taxon>
        <taxon>Quercus</taxon>
    </lineage>
</organism>
<evidence type="ECO:0008006" key="4">
    <source>
        <dbReference type="Google" id="ProtNLM"/>
    </source>
</evidence>
<name>A0AAW0IUY3_QUESU</name>
<proteinExistence type="predicted"/>
<evidence type="ECO:0000256" key="1">
    <source>
        <dbReference type="SAM" id="MobiDB-lite"/>
    </source>
</evidence>
<dbReference type="InterPro" id="IPR040256">
    <property type="entry name" value="At4g02000-like"/>
</dbReference>
<dbReference type="Proteomes" id="UP000237347">
    <property type="component" value="Unassembled WGS sequence"/>
</dbReference>
<keyword evidence="3" id="KW-1185">Reference proteome</keyword>
<protein>
    <recommendedName>
        <fullName evidence="4">DUF4283 domain-containing protein</fullName>
    </recommendedName>
</protein>
<dbReference type="PANTHER" id="PTHR31286:SF99">
    <property type="entry name" value="DUF4283 DOMAIN-CONTAINING PROTEIN"/>
    <property type="match status" value="1"/>
</dbReference>
<dbReference type="AlphaFoldDB" id="A0AAW0IUY3"/>
<accession>A0AAW0IUY3</accession>
<gene>
    <name evidence="2" type="ORF">CFP56_041362</name>
</gene>
<comment type="caution">
    <text evidence="2">The sequence shown here is derived from an EMBL/GenBank/DDBJ whole genome shotgun (WGS) entry which is preliminary data.</text>
</comment>
<sequence>MDGPWFVGNQYLHVQAWEADFQSHVAKITNTAVWIRLEQLPIEHYHPDFLKHVGNKLGKLLKIDVVTSAASHGRFARLCVQFNIAYPLLKHVKIGAFWDVNCPEPSLEMTHTNPSEHEPHGETGMPDLENNHTPWKTV</sequence>
<dbReference type="EMBL" id="PKMF04000828">
    <property type="protein sequence ID" value="KAK7818449.1"/>
    <property type="molecule type" value="Genomic_DNA"/>
</dbReference>
<evidence type="ECO:0000313" key="2">
    <source>
        <dbReference type="EMBL" id="KAK7818449.1"/>
    </source>
</evidence>
<reference evidence="2 3" key="1">
    <citation type="journal article" date="2018" name="Sci. Data">
        <title>The draft genome sequence of cork oak.</title>
        <authorList>
            <person name="Ramos A.M."/>
            <person name="Usie A."/>
            <person name="Barbosa P."/>
            <person name="Barros P.M."/>
            <person name="Capote T."/>
            <person name="Chaves I."/>
            <person name="Simoes F."/>
            <person name="Abreu I."/>
            <person name="Carrasquinho I."/>
            <person name="Faro C."/>
            <person name="Guimaraes J.B."/>
            <person name="Mendonca D."/>
            <person name="Nobrega F."/>
            <person name="Rodrigues L."/>
            <person name="Saibo N.J.M."/>
            <person name="Varela M.C."/>
            <person name="Egas C."/>
            <person name="Matos J."/>
            <person name="Miguel C.M."/>
            <person name="Oliveira M.M."/>
            <person name="Ricardo C.P."/>
            <person name="Goncalves S."/>
        </authorList>
    </citation>
    <scope>NUCLEOTIDE SEQUENCE [LARGE SCALE GENOMIC DNA]</scope>
    <source>
        <strain evidence="3">cv. HL8</strain>
    </source>
</reference>
<dbReference type="PANTHER" id="PTHR31286">
    <property type="entry name" value="GLYCINE-RICH CELL WALL STRUCTURAL PROTEIN 1.8-LIKE"/>
    <property type="match status" value="1"/>
</dbReference>
<evidence type="ECO:0000313" key="3">
    <source>
        <dbReference type="Proteomes" id="UP000237347"/>
    </source>
</evidence>